<evidence type="ECO:0000313" key="3">
    <source>
        <dbReference type="Proteomes" id="UP000070700"/>
    </source>
</evidence>
<dbReference type="GeneID" id="28832047"/>
<dbReference type="EMBL" id="KQ947410">
    <property type="protein sequence ID" value="KUJ19825.1"/>
    <property type="molecule type" value="Genomic_DNA"/>
</dbReference>
<feature type="compositionally biased region" description="Polar residues" evidence="1">
    <location>
        <begin position="12"/>
        <end position="25"/>
    </location>
</feature>
<dbReference type="RefSeq" id="XP_018074180.1">
    <property type="nucleotide sequence ID" value="XM_018222321.1"/>
</dbReference>
<feature type="compositionally biased region" description="Low complexity" evidence="1">
    <location>
        <begin position="60"/>
        <end position="76"/>
    </location>
</feature>
<evidence type="ECO:0000256" key="1">
    <source>
        <dbReference type="SAM" id="MobiDB-lite"/>
    </source>
</evidence>
<gene>
    <name evidence="2" type="ORF">LY89DRAFT_779721</name>
</gene>
<dbReference type="AlphaFoldDB" id="A0A194XHX7"/>
<accession>A0A194XHX7</accession>
<protein>
    <submittedName>
        <fullName evidence="2">Uncharacterized protein</fullName>
    </submittedName>
</protein>
<reference evidence="2 3" key="1">
    <citation type="submission" date="2015-10" db="EMBL/GenBank/DDBJ databases">
        <title>Full genome of DAOMC 229536 Phialocephala scopiformis, a fungal endophyte of spruce producing the potent anti-insectan compound rugulosin.</title>
        <authorList>
            <consortium name="DOE Joint Genome Institute"/>
            <person name="Walker A.K."/>
            <person name="Frasz S.L."/>
            <person name="Seifert K.A."/>
            <person name="Miller J.D."/>
            <person name="Mondo S.J."/>
            <person name="Labutti K."/>
            <person name="Lipzen A."/>
            <person name="Dockter R."/>
            <person name="Kennedy M."/>
            <person name="Grigoriev I.V."/>
            <person name="Spatafora J.W."/>
        </authorList>
    </citation>
    <scope>NUCLEOTIDE SEQUENCE [LARGE SCALE GENOMIC DNA]</scope>
    <source>
        <strain evidence="2 3">CBS 120377</strain>
    </source>
</reference>
<dbReference type="KEGG" id="psco:LY89DRAFT_779721"/>
<name>A0A194XHX7_MOLSC</name>
<proteinExistence type="predicted"/>
<evidence type="ECO:0000313" key="2">
    <source>
        <dbReference type="EMBL" id="KUJ19825.1"/>
    </source>
</evidence>
<organism evidence="2 3">
    <name type="scientific">Mollisia scopiformis</name>
    <name type="common">Conifer needle endophyte fungus</name>
    <name type="synonym">Phialocephala scopiformis</name>
    <dbReference type="NCBI Taxonomy" id="149040"/>
    <lineage>
        <taxon>Eukaryota</taxon>
        <taxon>Fungi</taxon>
        <taxon>Dikarya</taxon>
        <taxon>Ascomycota</taxon>
        <taxon>Pezizomycotina</taxon>
        <taxon>Leotiomycetes</taxon>
        <taxon>Helotiales</taxon>
        <taxon>Mollisiaceae</taxon>
        <taxon>Mollisia</taxon>
    </lineage>
</organism>
<dbReference type="Proteomes" id="UP000070700">
    <property type="component" value="Unassembled WGS sequence"/>
</dbReference>
<feature type="region of interest" description="Disordered" evidence="1">
    <location>
        <begin position="1"/>
        <end position="25"/>
    </location>
</feature>
<feature type="compositionally biased region" description="Polar residues" evidence="1">
    <location>
        <begin position="50"/>
        <end position="59"/>
    </location>
</feature>
<keyword evidence="3" id="KW-1185">Reference proteome</keyword>
<dbReference type="OrthoDB" id="10410586at2759"/>
<dbReference type="InParanoid" id="A0A194XHX7"/>
<feature type="region of interest" description="Disordered" evidence="1">
    <location>
        <begin position="39"/>
        <end position="80"/>
    </location>
</feature>
<sequence length="173" mass="19129">MHASAPDLSPINEVTDTSLQESIQTSNRLSQVMDFEIQAGTEPLSLPNDMPTTPLDTKPSSNNTLITSSSTESTITPGMSEYEKSVVAKQSKEKAESEAWIKRFIEAQPNKRLLSCNDYEFQSKVADFRVRQALTMTVERDQAARAAAEVASGKKQKNQRGKGFRGWLRAAFA</sequence>